<evidence type="ECO:0000313" key="4">
    <source>
        <dbReference type="RefSeq" id="XP_041440113.1"/>
    </source>
</evidence>
<dbReference type="OrthoDB" id="8964522at2759"/>
<feature type="region of interest" description="Disordered" evidence="2">
    <location>
        <begin position="242"/>
        <end position="274"/>
    </location>
</feature>
<keyword evidence="1" id="KW-0175">Coiled coil</keyword>
<dbReference type="AlphaFoldDB" id="A0A8J1MEZ2"/>
<evidence type="ECO:0000256" key="1">
    <source>
        <dbReference type="SAM" id="Coils"/>
    </source>
</evidence>
<organism evidence="3 4">
    <name type="scientific">Xenopus laevis</name>
    <name type="common">African clawed frog</name>
    <dbReference type="NCBI Taxonomy" id="8355"/>
    <lineage>
        <taxon>Eukaryota</taxon>
        <taxon>Metazoa</taxon>
        <taxon>Chordata</taxon>
        <taxon>Craniata</taxon>
        <taxon>Vertebrata</taxon>
        <taxon>Euteleostomi</taxon>
        <taxon>Amphibia</taxon>
        <taxon>Batrachia</taxon>
        <taxon>Anura</taxon>
        <taxon>Pipoidea</taxon>
        <taxon>Pipidae</taxon>
        <taxon>Xenopodinae</taxon>
        <taxon>Xenopus</taxon>
        <taxon>Xenopus</taxon>
    </lineage>
</organism>
<dbReference type="KEGG" id="xla:121400642"/>
<accession>A0A8J1MEZ2</accession>
<dbReference type="Proteomes" id="UP000186698">
    <property type="component" value="Chromosome 2S"/>
</dbReference>
<feature type="coiled-coil region" evidence="1">
    <location>
        <begin position="113"/>
        <end position="160"/>
    </location>
</feature>
<protein>
    <submittedName>
        <fullName evidence="4">Uncharacterized protein LOC121400642</fullName>
    </submittedName>
</protein>
<reference evidence="4" key="2">
    <citation type="submission" date="2025-08" db="UniProtKB">
        <authorList>
            <consortium name="RefSeq"/>
        </authorList>
    </citation>
    <scope>IDENTIFICATION</scope>
    <source>
        <strain evidence="4">J_2021</strain>
        <tissue evidence="4">Erythrocytes</tissue>
    </source>
</reference>
<evidence type="ECO:0000256" key="2">
    <source>
        <dbReference type="SAM" id="MobiDB-lite"/>
    </source>
</evidence>
<dbReference type="RefSeq" id="XP_041440113.1">
    <property type="nucleotide sequence ID" value="XM_041584179.1"/>
</dbReference>
<keyword evidence="3" id="KW-1185">Reference proteome</keyword>
<feature type="region of interest" description="Disordered" evidence="2">
    <location>
        <begin position="187"/>
        <end position="218"/>
    </location>
</feature>
<dbReference type="GeneID" id="121400642"/>
<evidence type="ECO:0000313" key="3">
    <source>
        <dbReference type="Proteomes" id="UP000186698"/>
    </source>
</evidence>
<sequence length="314" mass="37115">MMTTNRSSENCHTFAYTESEIQRILTEAELNLEEQKELCFIKDPAKDLFNLQRKEVSLLLHQSTLIRYVKAKQIPRGLRLDITPNLCTDDPILMQRWHEITNKCSLDLMVLMIERAHCKLTDLKQQINLQKADLTTKVGIEETERLMKRHNESLDKLRQTILARKVTKFTRDEEDYAKERVYTWRQDRTRQRSEGGPQRIGLSGQRRPRTSWRERRNPAVYTSSEEEVCSGVQQYPFLGARTEGGDVVRPKQRTNSRTPIDRDHYPRRDRQPPRLIPLDARYIHTRGLRHSLHNHCWAERRFPYILLVCIVSAL</sequence>
<proteinExistence type="predicted"/>
<feature type="compositionally biased region" description="Basic and acidic residues" evidence="2">
    <location>
        <begin position="259"/>
        <end position="272"/>
    </location>
</feature>
<reference evidence="3" key="1">
    <citation type="submission" date="2024-06" db="UniProtKB">
        <authorList>
            <consortium name="RefSeq"/>
        </authorList>
    </citation>
    <scope>NUCLEOTIDE SEQUENCE [LARGE SCALE GENOMIC DNA]</scope>
    <source>
        <strain evidence="3">J_2021</strain>
    </source>
</reference>
<name>A0A8J1MEZ2_XENLA</name>
<gene>
    <name evidence="4" type="primary">LOC121400642</name>
</gene>